<comment type="caution">
    <text evidence="2">The sequence shown here is derived from an EMBL/GenBank/DDBJ whole genome shotgun (WGS) entry which is preliminary data.</text>
</comment>
<protein>
    <submittedName>
        <fullName evidence="2">Uncharacterized protein</fullName>
    </submittedName>
</protein>
<feature type="transmembrane region" description="Helical" evidence="1">
    <location>
        <begin position="42"/>
        <end position="60"/>
    </location>
</feature>
<evidence type="ECO:0000313" key="3">
    <source>
        <dbReference type="Proteomes" id="UP000490821"/>
    </source>
</evidence>
<evidence type="ECO:0000256" key="1">
    <source>
        <dbReference type="SAM" id="Phobius"/>
    </source>
</evidence>
<keyword evidence="1" id="KW-0472">Membrane</keyword>
<dbReference type="AlphaFoldDB" id="A0A829ZBD6"/>
<accession>A0A829ZBD6</accession>
<dbReference type="EMBL" id="BLMI01000031">
    <property type="protein sequence ID" value="GFI40264.1"/>
    <property type="molecule type" value="Genomic_DNA"/>
</dbReference>
<reference evidence="2 3" key="1">
    <citation type="journal article" date="2020" name="Microbiome">
        <title>Single-cell genomics of uncultured bacteria reveals dietary fiber responders in the mouse gut microbiota.</title>
        <authorList>
            <person name="Chijiiwa R."/>
            <person name="Hosokawa M."/>
            <person name="Kogawa M."/>
            <person name="Nishikawa Y."/>
            <person name="Ide K."/>
            <person name="Sakanashi C."/>
            <person name="Takahashi K."/>
            <person name="Takeyama H."/>
        </authorList>
    </citation>
    <scope>NUCLEOTIDE SEQUENCE [LARGE SCALE GENOMIC DNA]</scope>
    <source>
        <strain evidence="2">IMSAGC_017</strain>
    </source>
</reference>
<dbReference type="Proteomes" id="UP000490821">
    <property type="component" value="Unassembled WGS sequence"/>
</dbReference>
<organism evidence="2 3">
    <name type="scientific">Thomasclavelia cocleata</name>
    <dbReference type="NCBI Taxonomy" id="69824"/>
    <lineage>
        <taxon>Bacteria</taxon>
        <taxon>Bacillati</taxon>
        <taxon>Bacillota</taxon>
        <taxon>Erysipelotrichia</taxon>
        <taxon>Erysipelotrichales</taxon>
        <taxon>Coprobacillaceae</taxon>
        <taxon>Thomasclavelia</taxon>
    </lineage>
</organism>
<evidence type="ECO:0000313" key="2">
    <source>
        <dbReference type="EMBL" id="GFI40264.1"/>
    </source>
</evidence>
<sequence length="99" mass="11407">MKKKYKNIVMFLIVGFCLYILFDLFNIPSKIGLTISNLNNDILGIATSAVVALIIYFISYNEIDDRKIKREENSRNTAKVLLINTYIECLDNLKLVNDK</sequence>
<gene>
    <name evidence="2" type="ORF">IMSAGC017_00296</name>
</gene>
<keyword evidence="1" id="KW-0812">Transmembrane</keyword>
<name>A0A829ZBD6_9FIRM</name>
<feature type="transmembrane region" description="Helical" evidence="1">
    <location>
        <begin position="7"/>
        <end position="27"/>
    </location>
</feature>
<keyword evidence="1" id="KW-1133">Transmembrane helix</keyword>
<dbReference type="RefSeq" id="WP_172471821.1">
    <property type="nucleotide sequence ID" value="NZ_BLMI01000031.1"/>
</dbReference>
<proteinExistence type="predicted"/>